<evidence type="ECO:0008006" key="4">
    <source>
        <dbReference type="Google" id="ProtNLM"/>
    </source>
</evidence>
<feature type="transmembrane region" description="Helical" evidence="1">
    <location>
        <begin position="6"/>
        <end position="26"/>
    </location>
</feature>
<proteinExistence type="predicted"/>
<organism evidence="2 3">
    <name type="scientific">Isoptericola cucumis</name>
    <dbReference type="NCBI Taxonomy" id="1776856"/>
    <lineage>
        <taxon>Bacteria</taxon>
        <taxon>Bacillati</taxon>
        <taxon>Actinomycetota</taxon>
        <taxon>Actinomycetes</taxon>
        <taxon>Micrococcales</taxon>
        <taxon>Promicromonosporaceae</taxon>
        <taxon>Isoptericola</taxon>
    </lineage>
</organism>
<comment type="caution">
    <text evidence="2">The sequence shown here is derived from an EMBL/GenBank/DDBJ whole genome shotgun (WGS) entry which is preliminary data.</text>
</comment>
<evidence type="ECO:0000313" key="3">
    <source>
        <dbReference type="Proteomes" id="UP000632535"/>
    </source>
</evidence>
<keyword evidence="3" id="KW-1185">Reference proteome</keyword>
<dbReference type="Proteomes" id="UP000632535">
    <property type="component" value="Unassembled WGS sequence"/>
</dbReference>
<dbReference type="EMBL" id="BMDG01000001">
    <property type="protein sequence ID" value="GGI04856.1"/>
    <property type="molecule type" value="Genomic_DNA"/>
</dbReference>
<evidence type="ECO:0000313" key="2">
    <source>
        <dbReference type="EMBL" id="GGI04856.1"/>
    </source>
</evidence>
<keyword evidence="1" id="KW-0472">Membrane</keyword>
<feature type="transmembrane region" description="Helical" evidence="1">
    <location>
        <begin position="64"/>
        <end position="81"/>
    </location>
</feature>
<feature type="transmembrane region" description="Helical" evidence="1">
    <location>
        <begin position="87"/>
        <end position="107"/>
    </location>
</feature>
<reference evidence="3" key="1">
    <citation type="journal article" date="2019" name="Int. J. Syst. Evol. Microbiol.">
        <title>The Global Catalogue of Microorganisms (GCM) 10K type strain sequencing project: providing services to taxonomists for standard genome sequencing and annotation.</title>
        <authorList>
            <consortium name="The Broad Institute Genomics Platform"/>
            <consortium name="The Broad Institute Genome Sequencing Center for Infectious Disease"/>
            <person name="Wu L."/>
            <person name="Ma J."/>
        </authorList>
    </citation>
    <scope>NUCLEOTIDE SEQUENCE [LARGE SCALE GENOMIC DNA]</scope>
    <source>
        <strain evidence="3">CCM 8653</strain>
    </source>
</reference>
<dbReference type="InterPro" id="IPR025962">
    <property type="entry name" value="SdpI/YhfL"/>
</dbReference>
<protein>
    <recommendedName>
        <fullName evidence="4">SdpI/YhfL family protein</fullName>
    </recommendedName>
</protein>
<keyword evidence="1" id="KW-0812">Transmembrane</keyword>
<gene>
    <name evidence="2" type="ORF">GCM10007368_03250</name>
</gene>
<name>A0ABQ2B4I8_9MICO</name>
<sequence length="128" mass="13277">MDEDLVARIVLSVVMLGSGVLLVWMARAAASGKLKRNQVAGIRIPSTMSSDEAWLAAHVRAKRPTMFAGLASMASAVFALLPVSVPLVVTGVSVGCVVMLGLVLYGARVGSRAAQQVTATRDAAAEQL</sequence>
<keyword evidence="1" id="KW-1133">Transmembrane helix</keyword>
<accession>A0ABQ2B4I8</accession>
<evidence type="ECO:0000256" key="1">
    <source>
        <dbReference type="SAM" id="Phobius"/>
    </source>
</evidence>
<dbReference type="Pfam" id="PF13630">
    <property type="entry name" value="SdpI"/>
    <property type="match status" value="1"/>
</dbReference>